<dbReference type="AlphaFoldDB" id="A0A1H3DYL8"/>
<keyword evidence="2" id="KW-1185">Reference proteome</keyword>
<dbReference type="STRING" id="418495.SAMN05216215_101426"/>
<protein>
    <submittedName>
        <fullName evidence="1">Uncharacterized protein</fullName>
    </submittedName>
</protein>
<dbReference type="Proteomes" id="UP000199529">
    <property type="component" value="Unassembled WGS sequence"/>
</dbReference>
<evidence type="ECO:0000313" key="1">
    <source>
        <dbReference type="EMBL" id="SDX71531.1"/>
    </source>
</evidence>
<organism evidence="1 2">
    <name type="scientific">Saccharopolyspora shandongensis</name>
    <dbReference type="NCBI Taxonomy" id="418495"/>
    <lineage>
        <taxon>Bacteria</taxon>
        <taxon>Bacillati</taxon>
        <taxon>Actinomycetota</taxon>
        <taxon>Actinomycetes</taxon>
        <taxon>Pseudonocardiales</taxon>
        <taxon>Pseudonocardiaceae</taxon>
        <taxon>Saccharopolyspora</taxon>
    </lineage>
</organism>
<dbReference type="RefSeq" id="WP_093266421.1">
    <property type="nucleotide sequence ID" value="NZ_FNOK01000014.1"/>
</dbReference>
<dbReference type="OrthoDB" id="3828930at2"/>
<name>A0A1H3DYL8_9PSEU</name>
<dbReference type="InterPro" id="IPR023430">
    <property type="entry name" value="Pept_HybD-like_dom_sf"/>
</dbReference>
<evidence type="ECO:0000313" key="2">
    <source>
        <dbReference type="Proteomes" id="UP000199529"/>
    </source>
</evidence>
<dbReference type="SUPFAM" id="SSF53163">
    <property type="entry name" value="HybD-like"/>
    <property type="match status" value="1"/>
</dbReference>
<dbReference type="EMBL" id="FNOK01000014">
    <property type="protein sequence ID" value="SDX71531.1"/>
    <property type="molecule type" value="Genomic_DNA"/>
</dbReference>
<gene>
    <name evidence="1" type="ORF">SAMN05216215_101426</name>
</gene>
<accession>A0A1H3DYL8</accession>
<sequence>MRVRLRPSRRADIVDIALAGRLAEVDGVERGADGRVYVLVSLVGDTAADLGRMSQLGHRFFFDPEELEPVSGASEHRVLVAGLGDDAFEPGECEVRRVVEHLRGCDFPPGVRVADFGARGQDLARALEEFDVAVVLRAGPVGEVRCIGLADLPLTAPLPPGHRCGQVIVVGCGDAERGEPDGAKRIAGVVLSVVDDVLAGRPIRESSSDEG</sequence>
<dbReference type="Gene3D" id="3.40.50.1450">
    <property type="entry name" value="HybD-like"/>
    <property type="match status" value="1"/>
</dbReference>
<reference evidence="2" key="1">
    <citation type="submission" date="2016-10" db="EMBL/GenBank/DDBJ databases">
        <authorList>
            <person name="Varghese N."/>
            <person name="Submissions S."/>
        </authorList>
    </citation>
    <scope>NUCLEOTIDE SEQUENCE [LARGE SCALE GENOMIC DNA]</scope>
    <source>
        <strain evidence="2">CGMCC 4.3530</strain>
    </source>
</reference>
<proteinExistence type="predicted"/>